<dbReference type="PROSITE" id="PS51635">
    <property type="entry name" value="PNPLA"/>
    <property type="match status" value="1"/>
</dbReference>
<keyword evidence="2" id="KW-0442">Lipid degradation</keyword>
<feature type="domain" description="PNPLA" evidence="3">
    <location>
        <begin position="5"/>
        <end position="198"/>
    </location>
</feature>
<dbReference type="InterPro" id="IPR052580">
    <property type="entry name" value="Lipid_Hydrolase"/>
</dbReference>
<feature type="active site" description="Proton acceptor" evidence="2">
    <location>
        <position position="185"/>
    </location>
</feature>
<dbReference type="PANTHER" id="PTHR46394:SF1">
    <property type="entry name" value="PNPLA DOMAIN-CONTAINING PROTEIN"/>
    <property type="match status" value="1"/>
</dbReference>
<dbReference type="RefSeq" id="WP_117156531.1">
    <property type="nucleotide sequence ID" value="NZ_BMLG01000022.1"/>
</dbReference>
<dbReference type="GO" id="GO:0016042">
    <property type="term" value="P:lipid catabolic process"/>
    <property type="evidence" value="ECO:0007669"/>
    <property type="project" value="UniProtKB-UniRule"/>
</dbReference>
<evidence type="ECO:0000256" key="2">
    <source>
        <dbReference type="PROSITE-ProRule" id="PRU01161"/>
    </source>
</evidence>
<evidence type="ECO:0000259" key="3">
    <source>
        <dbReference type="PROSITE" id="PS51635"/>
    </source>
</evidence>
<feature type="short sequence motif" description="DGA/G" evidence="2">
    <location>
        <begin position="185"/>
        <end position="187"/>
    </location>
</feature>
<proteinExistence type="predicted"/>
<reference evidence="4" key="1">
    <citation type="journal article" date="2014" name="Int. J. Syst. Evol. Microbiol.">
        <title>Complete genome sequence of Corynebacterium casei LMG S-19264T (=DSM 44701T), isolated from a smear-ripened cheese.</title>
        <authorList>
            <consortium name="US DOE Joint Genome Institute (JGI-PGF)"/>
            <person name="Walter F."/>
            <person name="Albersmeier A."/>
            <person name="Kalinowski J."/>
            <person name="Ruckert C."/>
        </authorList>
    </citation>
    <scope>NUCLEOTIDE SEQUENCE</scope>
    <source>
        <strain evidence="4">CGMCC 1.6333</strain>
    </source>
</reference>
<dbReference type="Pfam" id="PF01734">
    <property type="entry name" value="Patatin"/>
    <property type="match status" value="1"/>
</dbReference>
<comment type="caution">
    <text evidence="2">Lacks conserved residue(s) required for the propagation of feature annotation.</text>
</comment>
<keyword evidence="5" id="KW-1185">Reference proteome</keyword>
<evidence type="ECO:0000256" key="1">
    <source>
        <dbReference type="ARBA" id="ARBA00023098"/>
    </source>
</evidence>
<feature type="short sequence motif" description="GXSXG" evidence="2">
    <location>
        <begin position="36"/>
        <end position="40"/>
    </location>
</feature>
<dbReference type="SUPFAM" id="SSF52151">
    <property type="entry name" value="FabD/lysophospholipase-like"/>
    <property type="match status" value="1"/>
</dbReference>
<keyword evidence="2" id="KW-0378">Hydrolase</keyword>
<dbReference type="Proteomes" id="UP000618460">
    <property type="component" value="Unassembled WGS sequence"/>
</dbReference>
<name>A0A917WWT0_9BACI</name>
<keyword evidence="1 2" id="KW-0443">Lipid metabolism</keyword>
<dbReference type="EMBL" id="BMLG01000022">
    <property type="protein sequence ID" value="GGM40141.1"/>
    <property type="molecule type" value="Genomic_DNA"/>
</dbReference>
<dbReference type="Gene3D" id="3.40.1090.10">
    <property type="entry name" value="Cytosolic phospholipase A2 catalytic domain"/>
    <property type="match status" value="2"/>
</dbReference>
<evidence type="ECO:0000313" key="5">
    <source>
        <dbReference type="Proteomes" id="UP000618460"/>
    </source>
</evidence>
<reference evidence="4" key="2">
    <citation type="submission" date="2020-09" db="EMBL/GenBank/DDBJ databases">
        <authorList>
            <person name="Sun Q."/>
            <person name="Zhou Y."/>
        </authorList>
    </citation>
    <scope>NUCLEOTIDE SEQUENCE</scope>
    <source>
        <strain evidence="4">CGMCC 1.6333</strain>
    </source>
</reference>
<dbReference type="AlphaFoldDB" id="A0A917WWT0"/>
<organism evidence="4 5">
    <name type="scientific">Paraliobacillus quinghaiensis</name>
    <dbReference type="NCBI Taxonomy" id="470815"/>
    <lineage>
        <taxon>Bacteria</taxon>
        <taxon>Bacillati</taxon>
        <taxon>Bacillota</taxon>
        <taxon>Bacilli</taxon>
        <taxon>Bacillales</taxon>
        <taxon>Bacillaceae</taxon>
        <taxon>Paraliobacillus</taxon>
    </lineage>
</organism>
<feature type="active site" description="Nucleophile" evidence="2">
    <location>
        <position position="38"/>
    </location>
</feature>
<protein>
    <recommendedName>
        <fullName evidence="3">PNPLA domain-containing protein</fullName>
    </recommendedName>
</protein>
<accession>A0A917WWT0</accession>
<dbReference type="InterPro" id="IPR016035">
    <property type="entry name" value="Acyl_Trfase/lysoPLipase"/>
</dbReference>
<gene>
    <name evidence="4" type="primary">yqhO</name>
    <name evidence="4" type="ORF">GCM10011351_27820</name>
</gene>
<dbReference type="InterPro" id="IPR002641">
    <property type="entry name" value="PNPLA_dom"/>
</dbReference>
<comment type="caution">
    <text evidence="4">The sequence shown here is derived from an EMBL/GenBank/DDBJ whole genome shotgun (WGS) entry which is preliminary data.</text>
</comment>
<dbReference type="GO" id="GO:0016787">
    <property type="term" value="F:hydrolase activity"/>
    <property type="evidence" value="ECO:0007669"/>
    <property type="project" value="UniProtKB-UniRule"/>
</dbReference>
<dbReference type="CDD" id="cd07207">
    <property type="entry name" value="Pat_ExoU_VipD_like"/>
    <property type="match status" value="1"/>
</dbReference>
<dbReference type="OrthoDB" id="9770965at2"/>
<evidence type="ECO:0000313" key="4">
    <source>
        <dbReference type="EMBL" id="GGM40141.1"/>
    </source>
</evidence>
<dbReference type="PANTHER" id="PTHR46394">
    <property type="entry name" value="ANNEXIN"/>
    <property type="match status" value="1"/>
</dbReference>
<sequence length="296" mass="33606">MKIDGVFSGGGVKAFAFIGVLEVLEERNFSFDRVAGTSAGAIVAGLLAAGYTSKELKKMFTELDLAQFMDGTILEKYLPFWKWLSVYFTMGLYKGKIFEEWLYQTLARKNIYTFRDLPKDSLKVVVADISEGKIVVIPDDLERLYGIHPDSFLVSKAIRMSASLPYFFRPEKLYSKTTGKSIIVDGAILSNLPMWVFEKDRSLRKRPLLGVKLSASYEQIPKKTISNALDLSRALITTMRIAHDTRYVSKKHKEDILFLPVNEVDVSELELSREAKDDLIKLGRTRAISFLTHWPN</sequence>